<feature type="coiled-coil region" evidence="9">
    <location>
        <begin position="448"/>
        <end position="482"/>
    </location>
</feature>
<dbReference type="EMBL" id="ANOG01000404">
    <property type="protein sequence ID" value="EMI20235.1"/>
    <property type="molecule type" value="Genomic_DNA"/>
</dbReference>
<keyword evidence="4 8" id="KW-0547">Nucleotide-binding</keyword>
<dbReference type="SUPFAM" id="SSF56112">
    <property type="entry name" value="Protein kinase-like (PK-like)"/>
    <property type="match status" value="1"/>
</dbReference>
<sequence>MSPNVKCHRVVKGDHGANLMKDTDAKVLDKLVAEYLNHLDHGRDIPPQQFIADHPRLLQPFLQAVSQHLRINDDCRATAEDETNVSDDTPRSVSPPNDSIRRVGRYRLIGTLGSGGMSIVYEAVQAGKSESVALKVLHAAAANDPAMRKRFQRESETIRSLSHPHIVPLRDFGTHEGAPFLAMQLIKGETVAQQIRRSQALATDLADADHNDTATTTVARSGNSLTSDWTMTEKALAIANIADALDHAHTRNIVHRDIKPSNLLIDSNRKVWLTDFGLASANDAQTVLTRTGQVIGTPHYMSPEQASASTDSNDPRTDIYSLGATLYEWITLQRPHQGDQFHVLLEIASGRLQPPSKVCSNVPASLEAVVLKAMSHAPADRYASAAEMANDLRRFSSGRPVHARRPGYADHAVRWLVTNPKTTIASAVGFAAVVVAVILSQSIASWRLSNLNAQLAKSTATLEHTNTQLADTNADLNQSQTELRRHLYVADMALAYRAYAQHDIRAVHRLLTRHIPRKTPQVTNPFDQRGFEWWLLKNLSPPPHVLPLAEHHGAANELALSPDGSEVFSVGSEGSVRHWDILSGRELHQWNIEGSLDAIAISPDGSKLLTGSNIPIGLNPVTLRDTSTGEVTVELHGHEYSVESAAFSPDGNWIATAGRYHQVLLHDTRGQLRGRLMTGSRNESLCFSGDSGQLVAVYREKIDGEDRQSLRTWTVPDLTPAKTCEFDLHPLTFALSGNGKRMIVADAAQWTVMRWRDAKPISNQDEIHGRIRCVAIDHEGDQIAAGCDNGLIYIWQLKNEETDGERPHPRVITASDQKITSLAFLEDDRILSSCEDGMVQVWALPAKEVQHPALGVSTRAITRRATDCNRLFLRGDHGGIERFDLSTLHREQIARVVPDEQYNLAVTPDETIIVAAAPDQLVVVSAADGSELHRIDAELGDTDCKKLCFIDNGRRLLALYNDRFRQYETTDWNMTDEIMLPNSSSHALAFSPNESEVLVVTEEVLLFYDAKTLQLRADYPRRFGTLSWASYAANGKIIALGHHDGTIELLNAVHAEPIGLLTAHRQTITGLWFIENDRTLISASRGSNIRFWDVGSRREIGVLDIGNTSCDLIHFSRPLQKLFTFGPHAPIKVWSGQRSR</sequence>
<dbReference type="PROSITE" id="PS50294">
    <property type="entry name" value="WD_REPEATS_REGION"/>
    <property type="match status" value="2"/>
</dbReference>
<dbReference type="InterPro" id="IPR001680">
    <property type="entry name" value="WD40_rpt"/>
</dbReference>
<dbReference type="InterPro" id="IPR011009">
    <property type="entry name" value="Kinase-like_dom_sf"/>
</dbReference>
<feature type="repeat" description="WD" evidence="7">
    <location>
        <begin position="1061"/>
        <end position="1102"/>
    </location>
</feature>
<evidence type="ECO:0000256" key="5">
    <source>
        <dbReference type="ARBA" id="ARBA00022777"/>
    </source>
</evidence>
<evidence type="ECO:0000313" key="12">
    <source>
        <dbReference type="EMBL" id="EMI20235.1"/>
    </source>
</evidence>
<keyword evidence="9" id="KW-0175">Coiled coil</keyword>
<dbReference type="PROSITE" id="PS50011">
    <property type="entry name" value="PROTEIN_KINASE_DOM"/>
    <property type="match status" value="1"/>
</dbReference>
<dbReference type="Pfam" id="PF00069">
    <property type="entry name" value="Pkinase"/>
    <property type="match status" value="1"/>
</dbReference>
<dbReference type="SUPFAM" id="SSF50978">
    <property type="entry name" value="WD40 repeat-like"/>
    <property type="match status" value="2"/>
</dbReference>
<evidence type="ECO:0000256" key="8">
    <source>
        <dbReference type="PROSITE-ProRule" id="PRU10141"/>
    </source>
</evidence>
<evidence type="ECO:0000256" key="6">
    <source>
        <dbReference type="ARBA" id="ARBA00022840"/>
    </source>
</evidence>
<keyword evidence="7" id="KW-0853">WD repeat</keyword>
<dbReference type="InterPro" id="IPR017441">
    <property type="entry name" value="Protein_kinase_ATP_BS"/>
</dbReference>
<dbReference type="PANTHER" id="PTHR43289">
    <property type="entry name" value="MITOGEN-ACTIVATED PROTEIN KINASE KINASE KINASE 20-RELATED"/>
    <property type="match status" value="1"/>
</dbReference>
<evidence type="ECO:0000259" key="11">
    <source>
        <dbReference type="PROSITE" id="PS50011"/>
    </source>
</evidence>
<dbReference type="AlphaFoldDB" id="M5RLP2"/>
<dbReference type="Gene3D" id="2.130.10.10">
    <property type="entry name" value="YVTN repeat-like/Quinoprotein amine dehydrogenase"/>
    <property type="match status" value="3"/>
</dbReference>
<dbReference type="PROSITE" id="PS50082">
    <property type="entry name" value="WD_REPEATS_2"/>
    <property type="match status" value="2"/>
</dbReference>
<accession>M5RLP2</accession>
<keyword evidence="2 12" id="KW-0723">Serine/threonine-protein kinase</keyword>
<evidence type="ECO:0000256" key="9">
    <source>
        <dbReference type="SAM" id="Coils"/>
    </source>
</evidence>
<dbReference type="SMART" id="SM00220">
    <property type="entry name" value="S_TKc"/>
    <property type="match status" value="1"/>
</dbReference>
<dbReference type="InterPro" id="IPR000719">
    <property type="entry name" value="Prot_kinase_dom"/>
</dbReference>
<proteinExistence type="predicted"/>
<dbReference type="FunFam" id="1.10.510.10:FF:000021">
    <property type="entry name" value="Serine/threonine protein kinase"/>
    <property type="match status" value="1"/>
</dbReference>
<name>M5RLP2_9BACT</name>
<evidence type="ECO:0000256" key="4">
    <source>
        <dbReference type="ARBA" id="ARBA00022741"/>
    </source>
</evidence>
<evidence type="ECO:0000256" key="2">
    <source>
        <dbReference type="ARBA" id="ARBA00022527"/>
    </source>
</evidence>
<evidence type="ECO:0000256" key="7">
    <source>
        <dbReference type="PROSITE-ProRule" id="PRU00221"/>
    </source>
</evidence>
<feature type="binding site" evidence="8">
    <location>
        <position position="135"/>
    </location>
    <ligand>
        <name>ATP</name>
        <dbReference type="ChEBI" id="CHEBI:30616"/>
    </ligand>
</feature>
<dbReference type="EC" id="2.7.11.1" evidence="1"/>
<dbReference type="PANTHER" id="PTHR43289:SF6">
    <property type="entry name" value="SERINE_THREONINE-PROTEIN KINASE NEKL-3"/>
    <property type="match status" value="1"/>
</dbReference>
<dbReference type="CDD" id="cd14014">
    <property type="entry name" value="STKc_PknB_like"/>
    <property type="match status" value="1"/>
</dbReference>
<keyword evidence="6 8" id="KW-0067">ATP-binding</keyword>
<dbReference type="InterPro" id="IPR015943">
    <property type="entry name" value="WD40/YVTN_repeat-like_dom_sf"/>
</dbReference>
<evidence type="ECO:0000256" key="10">
    <source>
        <dbReference type="SAM" id="MobiDB-lite"/>
    </source>
</evidence>
<dbReference type="PROSITE" id="PS00107">
    <property type="entry name" value="PROTEIN_KINASE_ATP"/>
    <property type="match status" value="1"/>
</dbReference>
<dbReference type="InterPro" id="IPR008271">
    <property type="entry name" value="Ser/Thr_kinase_AS"/>
</dbReference>
<dbReference type="SMART" id="SM00320">
    <property type="entry name" value="WD40"/>
    <property type="match status" value="6"/>
</dbReference>
<dbReference type="GO" id="GO:0005524">
    <property type="term" value="F:ATP binding"/>
    <property type="evidence" value="ECO:0007669"/>
    <property type="project" value="UniProtKB-UniRule"/>
</dbReference>
<dbReference type="Proteomes" id="UP000011991">
    <property type="component" value="Unassembled WGS sequence"/>
</dbReference>
<evidence type="ECO:0000256" key="3">
    <source>
        <dbReference type="ARBA" id="ARBA00022679"/>
    </source>
</evidence>
<keyword evidence="13" id="KW-1185">Reference proteome</keyword>
<feature type="domain" description="Protein kinase" evidence="11">
    <location>
        <begin position="106"/>
        <end position="396"/>
    </location>
</feature>
<dbReference type="GO" id="GO:0004674">
    <property type="term" value="F:protein serine/threonine kinase activity"/>
    <property type="evidence" value="ECO:0007669"/>
    <property type="project" value="UniProtKB-KW"/>
</dbReference>
<comment type="caution">
    <text evidence="12">The sequence shown here is derived from an EMBL/GenBank/DDBJ whole genome shotgun (WGS) entry which is preliminary data.</text>
</comment>
<keyword evidence="3 12" id="KW-0808">Transferase</keyword>
<protein>
    <recommendedName>
        <fullName evidence="1">non-specific serine/threonine protein kinase</fullName>
        <ecNumber evidence="1">2.7.11.1</ecNumber>
    </recommendedName>
</protein>
<feature type="region of interest" description="Disordered" evidence="10">
    <location>
        <begin position="80"/>
        <end position="99"/>
    </location>
</feature>
<dbReference type="PATRIC" id="fig|1265738.3.peg.2839"/>
<feature type="repeat" description="WD" evidence="7">
    <location>
        <begin position="548"/>
        <end position="589"/>
    </location>
</feature>
<reference evidence="12 13" key="1">
    <citation type="journal article" date="2013" name="Mar. Genomics">
        <title>Expression of sulfatases in Rhodopirellula baltica and the diversity of sulfatases in the genus Rhodopirellula.</title>
        <authorList>
            <person name="Wegner C.E."/>
            <person name="Richter-Heitmann T."/>
            <person name="Klindworth A."/>
            <person name="Klockow C."/>
            <person name="Richter M."/>
            <person name="Achstetter T."/>
            <person name="Glockner F.O."/>
            <person name="Harder J."/>
        </authorList>
    </citation>
    <scope>NUCLEOTIDE SEQUENCE [LARGE SCALE GENOMIC DNA]</scope>
    <source>
        <strain evidence="12 13">SM1</strain>
    </source>
</reference>
<dbReference type="Pfam" id="PF00400">
    <property type="entry name" value="WD40"/>
    <property type="match status" value="5"/>
</dbReference>
<dbReference type="PROSITE" id="PS00108">
    <property type="entry name" value="PROTEIN_KINASE_ST"/>
    <property type="match status" value="1"/>
</dbReference>
<keyword evidence="5 12" id="KW-0418">Kinase</keyword>
<evidence type="ECO:0000256" key="1">
    <source>
        <dbReference type="ARBA" id="ARBA00012513"/>
    </source>
</evidence>
<dbReference type="InterPro" id="IPR036322">
    <property type="entry name" value="WD40_repeat_dom_sf"/>
</dbReference>
<organism evidence="12 13">
    <name type="scientific">Rhodopirellula maiorica SM1</name>
    <dbReference type="NCBI Taxonomy" id="1265738"/>
    <lineage>
        <taxon>Bacteria</taxon>
        <taxon>Pseudomonadati</taxon>
        <taxon>Planctomycetota</taxon>
        <taxon>Planctomycetia</taxon>
        <taxon>Pirellulales</taxon>
        <taxon>Pirellulaceae</taxon>
        <taxon>Novipirellula</taxon>
    </lineage>
</organism>
<dbReference type="Gene3D" id="1.10.510.10">
    <property type="entry name" value="Transferase(Phosphotransferase) domain 1"/>
    <property type="match status" value="1"/>
</dbReference>
<dbReference type="Gene3D" id="3.30.200.20">
    <property type="entry name" value="Phosphorylase Kinase, domain 1"/>
    <property type="match status" value="1"/>
</dbReference>
<evidence type="ECO:0000313" key="13">
    <source>
        <dbReference type="Proteomes" id="UP000011991"/>
    </source>
</evidence>
<gene>
    <name evidence="12" type="ORF">RMSM_02836</name>
</gene>